<proteinExistence type="predicted"/>
<dbReference type="EMBL" id="CP117167">
    <property type="protein sequence ID" value="WCT13786.1"/>
    <property type="molecule type" value="Genomic_DNA"/>
</dbReference>
<organism evidence="1 2">
    <name type="scientific">Mucilaginibacter jinjuensis</name>
    <dbReference type="NCBI Taxonomy" id="1176721"/>
    <lineage>
        <taxon>Bacteria</taxon>
        <taxon>Pseudomonadati</taxon>
        <taxon>Bacteroidota</taxon>
        <taxon>Sphingobacteriia</taxon>
        <taxon>Sphingobacteriales</taxon>
        <taxon>Sphingobacteriaceae</taxon>
        <taxon>Mucilaginibacter</taxon>
    </lineage>
</organism>
<reference evidence="1 2" key="1">
    <citation type="submission" date="2023-02" db="EMBL/GenBank/DDBJ databases">
        <title>Genome sequence of Mucilaginibacter jinjuensis strain KACC 16571.</title>
        <authorList>
            <person name="Kim S."/>
            <person name="Heo J."/>
            <person name="Kwon S.-W."/>
        </authorList>
    </citation>
    <scope>NUCLEOTIDE SEQUENCE [LARGE SCALE GENOMIC DNA]</scope>
    <source>
        <strain evidence="1 2">KACC 16571</strain>
    </source>
</reference>
<accession>A0ABY7TBG1</accession>
<keyword evidence="2" id="KW-1185">Reference proteome</keyword>
<sequence>MDSKPPSSSCAAVPFNSMTSVIFPALSAGLSFDSNQRDNQ</sequence>
<gene>
    <name evidence="1" type="ORF">PQO05_07540</name>
</gene>
<dbReference type="RefSeq" id="WP_273632093.1">
    <property type="nucleotide sequence ID" value="NZ_CP117167.1"/>
</dbReference>
<name>A0ABY7TBG1_9SPHI</name>
<dbReference type="Proteomes" id="UP001216139">
    <property type="component" value="Chromosome"/>
</dbReference>
<protein>
    <submittedName>
        <fullName evidence="1">Uncharacterized protein</fullName>
    </submittedName>
</protein>
<evidence type="ECO:0000313" key="2">
    <source>
        <dbReference type="Proteomes" id="UP001216139"/>
    </source>
</evidence>
<evidence type="ECO:0000313" key="1">
    <source>
        <dbReference type="EMBL" id="WCT13786.1"/>
    </source>
</evidence>